<keyword evidence="3 7" id="KW-0378">Hydrolase</keyword>
<feature type="site" description="Important for catalytic activity, responsible for pKa modulation of the active site Glu and correct orientation of both the proton donor and substrate" evidence="6">
    <location>
        <position position="158"/>
    </location>
</feature>
<dbReference type="GO" id="GO:0005975">
    <property type="term" value="P:carbohydrate metabolic process"/>
    <property type="evidence" value="ECO:0007669"/>
    <property type="project" value="InterPro"/>
</dbReference>
<comment type="pathway">
    <text evidence="1">Glycan metabolism; L-arabinan degradation.</text>
</comment>
<evidence type="ECO:0000256" key="8">
    <source>
        <dbReference type="SAM" id="SignalP"/>
    </source>
</evidence>
<keyword evidence="8" id="KW-0732">Signal</keyword>
<organism evidence="9 10">
    <name type="scientific">Desmospora activa DSM 45169</name>
    <dbReference type="NCBI Taxonomy" id="1121389"/>
    <lineage>
        <taxon>Bacteria</taxon>
        <taxon>Bacillati</taxon>
        <taxon>Bacillota</taxon>
        <taxon>Bacilli</taxon>
        <taxon>Bacillales</taxon>
        <taxon>Thermoactinomycetaceae</taxon>
        <taxon>Desmospora</taxon>
    </lineage>
</organism>
<feature type="signal peptide" evidence="8">
    <location>
        <begin position="1"/>
        <end position="22"/>
    </location>
</feature>
<dbReference type="PANTHER" id="PTHR43301">
    <property type="entry name" value="ARABINAN ENDO-1,5-ALPHA-L-ARABINOSIDASE"/>
    <property type="match status" value="1"/>
</dbReference>
<dbReference type="CDD" id="cd18616">
    <property type="entry name" value="GH43_ABN-like"/>
    <property type="match status" value="1"/>
</dbReference>
<accession>A0A2T4Z7I9</accession>
<dbReference type="AlphaFoldDB" id="A0A2T4Z7I9"/>
<dbReference type="InterPro" id="IPR023296">
    <property type="entry name" value="Glyco_hydro_beta-prop_sf"/>
</dbReference>
<comment type="similarity">
    <text evidence="2 7">Belongs to the glycosyl hydrolase 43 family.</text>
</comment>
<evidence type="ECO:0000256" key="6">
    <source>
        <dbReference type="PIRSR" id="PIRSR606710-2"/>
    </source>
</evidence>
<dbReference type="Gene3D" id="2.115.10.20">
    <property type="entry name" value="Glycosyl hydrolase domain, family 43"/>
    <property type="match status" value="1"/>
</dbReference>
<dbReference type="GO" id="GO:0004553">
    <property type="term" value="F:hydrolase activity, hydrolyzing O-glycosyl compounds"/>
    <property type="evidence" value="ECO:0007669"/>
    <property type="project" value="InterPro"/>
</dbReference>
<feature type="active site" description="Proton donor" evidence="5">
    <location>
        <position position="203"/>
    </location>
</feature>
<feature type="active site" description="Proton acceptor" evidence="5">
    <location>
        <position position="40"/>
    </location>
</feature>
<dbReference type="PANTHER" id="PTHR43301:SF3">
    <property type="entry name" value="ARABINAN ENDO-1,5-ALPHA-L-ARABINOSIDASE A-RELATED"/>
    <property type="match status" value="1"/>
</dbReference>
<dbReference type="Pfam" id="PF04616">
    <property type="entry name" value="Glyco_hydro_43"/>
    <property type="match status" value="1"/>
</dbReference>
<dbReference type="InterPro" id="IPR006710">
    <property type="entry name" value="Glyco_hydro_43"/>
</dbReference>
<dbReference type="EMBL" id="PZZP01000001">
    <property type="protein sequence ID" value="PTM57843.1"/>
    <property type="molecule type" value="Genomic_DNA"/>
</dbReference>
<evidence type="ECO:0000256" key="5">
    <source>
        <dbReference type="PIRSR" id="PIRSR606710-1"/>
    </source>
</evidence>
<dbReference type="InterPro" id="IPR050727">
    <property type="entry name" value="GH43_arabinanases"/>
</dbReference>
<proteinExistence type="inferred from homology"/>
<evidence type="ECO:0000313" key="9">
    <source>
        <dbReference type="EMBL" id="PTM57843.1"/>
    </source>
</evidence>
<name>A0A2T4Z7I9_9BACL</name>
<dbReference type="SUPFAM" id="SSF75005">
    <property type="entry name" value="Arabinanase/levansucrase/invertase"/>
    <property type="match status" value="1"/>
</dbReference>
<evidence type="ECO:0000256" key="4">
    <source>
        <dbReference type="ARBA" id="ARBA00023295"/>
    </source>
</evidence>
<reference evidence="9 10" key="1">
    <citation type="submission" date="2018-04" db="EMBL/GenBank/DDBJ databases">
        <title>Genomic Encyclopedia of Archaeal and Bacterial Type Strains, Phase II (KMG-II): from individual species to whole genera.</title>
        <authorList>
            <person name="Goeker M."/>
        </authorList>
    </citation>
    <scope>NUCLEOTIDE SEQUENCE [LARGE SCALE GENOMIC DNA]</scope>
    <source>
        <strain evidence="9 10">DSM 45169</strain>
    </source>
</reference>
<feature type="chain" id="PRO_5015418542" evidence="8">
    <location>
        <begin position="23"/>
        <end position="343"/>
    </location>
</feature>
<keyword evidence="10" id="KW-1185">Reference proteome</keyword>
<evidence type="ECO:0000256" key="3">
    <source>
        <dbReference type="ARBA" id="ARBA00022801"/>
    </source>
</evidence>
<protein>
    <submittedName>
        <fullName evidence="9">Arabinan endo-1,5-alpha-L-arabinosidase</fullName>
    </submittedName>
</protein>
<gene>
    <name evidence="9" type="ORF">C8J48_0406</name>
</gene>
<comment type="caution">
    <text evidence="9">The sequence shown here is derived from an EMBL/GenBank/DDBJ whole genome shotgun (WGS) entry which is preliminary data.</text>
</comment>
<dbReference type="Proteomes" id="UP000241639">
    <property type="component" value="Unassembled WGS sequence"/>
</dbReference>
<evidence type="ECO:0000256" key="2">
    <source>
        <dbReference type="ARBA" id="ARBA00009865"/>
    </source>
</evidence>
<evidence type="ECO:0000256" key="1">
    <source>
        <dbReference type="ARBA" id="ARBA00004834"/>
    </source>
</evidence>
<evidence type="ECO:0000313" key="10">
    <source>
        <dbReference type="Proteomes" id="UP000241639"/>
    </source>
</evidence>
<sequence length="343" mass="37724">MKKIISLGLLLLGVGMMGVSTVAESVSQYENPVFEPVLADPTLIRAEDGTFYAYGTEDDWGDGAGPHLIPILRSDNMTEWEYVDDAFASKPDWKEEGGLWAPHIAYHQGTYLLYYSMSTWGDPNPGIGVATASHPAGPFQDQGPLFTSEEIGVDNSIDPMFFVDDGKPTLIWGSFHGIYGIRLSDDGLKTEGEKFPIAGNAFEAPYLIKRDGNYYLFVSLGSCCEGESSTYHVAVGRAEAIEGPYRDREGNDLLHSNGSPVLVGDQEAEKEKRFVGPGHNAVFRDDDGTDWIVYHGIDPTNPYLLGGATRRPLLIDRLRWKDGWPQVEGLVPSTEPMTGPVWK</sequence>
<evidence type="ECO:0000256" key="7">
    <source>
        <dbReference type="RuleBase" id="RU361187"/>
    </source>
</evidence>
<dbReference type="RefSeq" id="WP_245891039.1">
    <property type="nucleotide sequence ID" value="NZ_PZZP01000001.1"/>
</dbReference>
<keyword evidence="4 7" id="KW-0326">Glycosidase</keyword>